<evidence type="ECO:0000259" key="6">
    <source>
        <dbReference type="PROSITE" id="PS51518"/>
    </source>
</evidence>
<dbReference type="PANTHER" id="PTHR21539:SF0">
    <property type="entry name" value="SAGA-ASSOCIATED FACTOR 29"/>
    <property type="match status" value="1"/>
</dbReference>
<dbReference type="Pfam" id="PF07039">
    <property type="entry name" value="SGF29_Tudor"/>
    <property type="match status" value="1"/>
</dbReference>
<evidence type="ECO:0000313" key="7">
    <source>
        <dbReference type="WBParaSite" id="MCU_012163-RD"/>
    </source>
</evidence>
<accession>A0A5K3G210</accession>
<name>A0A5K3G210_MESCO</name>
<keyword evidence="2" id="KW-0805">Transcription regulation</keyword>
<dbReference type="AlphaFoldDB" id="A0A5K3G210"/>
<dbReference type="WBParaSite" id="MCU_012163-RD">
    <property type="protein sequence ID" value="MCU_012163-RD"/>
    <property type="gene ID" value="MCU_012163"/>
</dbReference>
<evidence type="ECO:0000256" key="3">
    <source>
        <dbReference type="ARBA" id="ARBA00023163"/>
    </source>
</evidence>
<dbReference type="InterPro" id="IPR047287">
    <property type="entry name" value="Tudor_SGF29_rpt2"/>
</dbReference>
<evidence type="ECO:0000256" key="5">
    <source>
        <dbReference type="SAM" id="MobiDB-lite"/>
    </source>
</evidence>
<dbReference type="InterPro" id="IPR010750">
    <property type="entry name" value="SGF29_tudor-like_dom"/>
</dbReference>
<proteinExistence type="predicted"/>
<evidence type="ECO:0000256" key="1">
    <source>
        <dbReference type="ARBA" id="ARBA00004123"/>
    </source>
</evidence>
<feature type="compositionally biased region" description="Basic residues" evidence="5">
    <location>
        <begin position="290"/>
        <end position="305"/>
    </location>
</feature>
<dbReference type="CDD" id="cd20393">
    <property type="entry name" value="Tudor_SGF29_rpt1"/>
    <property type="match status" value="1"/>
</dbReference>
<dbReference type="GO" id="GO:0005634">
    <property type="term" value="C:nucleus"/>
    <property type="evidence" value="ECO:0007669"/>
    <property type="project" value="UniProtKB-SubCell"/>
</dbReference>
<dbReference type="GO" id="GO:0000124">
    <property type="term" value="C:SAGA complex"/>
    <property type="evidence" value="ECO:0007669"/>
    <property type="project" value="InterPro"/>
</dbReference>
<keyword evidence="3" id="KW-0804">Transcription</keyword>
<dbReference type="Gene3D" id="2.30.30.140">
    <property type="match status" value="2"/>
</dbReference>
<dbReference type="InterPro" id="IPR037802">
    <property type="entry name" value="SGF29"/>
</dbReference>
<feature type="domain" description="SGF29 C-terminal" evidence="6">
    <location>
        <begin position="138"/>
        <end position="288"/>
    </location>
</feature>
<comment type="subcellular location">
    <subcellularLocation>
        <location evidence="1">Nucleus</location>
    </subcellularLocation>
</comment>
<evidence type="ECO:0000256" key="4">
    <source>
        <dbReference type="ARBA" id="ARBA00023242"/>
    </source>
</evidence>
<protein>
    <submittedName>
        <fullName evidence="7">SGF29 C-terminal domain-containing protein</fullName>
    </submittedName>
</protein>
<dbReference type="CDD" id="cd20394">
    <property type="entry name" value="Tudor_SGF29_rpt2"/>
    <property type="match status" value="1"/>
</dbReference>
<reference evidence="7" key="1">
    <citation type="submission" date="2019-11" db="UniProtKB">
        <authorList>
            <consortium name="WormBaseParasite"/>
        </authorList>
    </citation>
    <scope>IDENTIFICATION</scope>
</reference>
<sequence>MEEELVKKINDLICACKESVAAERKCESHQLAIDLLQGKSLKKKSVIEQRNRLTKRLVDALSETEAFQKSLLRAQAKLIELKQLEYKIKMAKGPRNMRRGVLMSLLQESAKSIPMWAGGVDERPPPLCGAIGAGSSIDSTLVAPGDHVAALVPDLESPGAEFADNESWILAEVISFNRDKRQFQVEDVDAEEGKVRRYTLDRSKVILLPKWKANPVLNPEAVFPKGTLVLALYPQTTCFYRAVVDTHPTNAQDEYSLYFEDPSYPDGYAPSIRIPQRYVILCPENDRKSGRQGRKRVPGQKKKTN</sequence>
<organism evidence="7">
    <name type="scientific">Mesocestoides corti</name>
    <name type="common">Flatworm</name>
    <dbReference type="NCBI Taxonomy" id="53468"/>
    <lineage>
        <taxon>Eukaryota</taxon>
        <taxon>Metazoa</taxon>
        <taxon>Spiralia</taxon>
        <taxon>Lophotrochozoa</taxon>
        <taxon>Platyhelminthes</taxon>
        <taxon>Cestoda</taxon>
        <taxon>Eucestoda</taxon>
        <taxon>Cyclophyllidea</taxon>
        <taxon>Mesocestoididae</taxon>
        <taxon>Mesocestoides</taxon>
    </lineage>
</organism>
<dbReference type="PANTHER" id="PTHR21539">
    <property type="entry name" value="SAGA-ASSOCIATED FACTOR 29"/>
    <property type="match status" value="1"/>
</dbReference>
<dbReference type="PROSITE" id="PS51518">
    <property type="entry name" value="SGF29_C"/>
    <property type="match status" value="1"/>
</dbReference>
<feature type="region of interest" description="Disordered" evidence="5">
    <location>
        <begin position="285"/>
        <end position="305"/>
    </location>
</feature>
<dbReference type="InterPro" id="IPR047288">
    <property type="entry name" value="Tudor_SGF29_rpt1"/>
</dbReference>
<evidence type="ECO:0000256" key="2">
    <source>
        <dbReference type="ARBA" id="ARBA00023015"/>
    </source>
</evidence>
<keyword evidence="4" id="KW-0539">Nucleus</keyword>